<dbReference type="InterPro" id="IPR050336">
    <property type="entry name" value="Chromosome_partition/occlusion"/>
</dbReference>
<dbReference type="PANTHER" id="PTHR33375:SF1">
    <property type="entry name" value="CHROMOSOME-PARTITIONING PROTEIN PARB-RELATED"/>
    <property type="match status" value="1"/>
</dbReference>
<dbReference type="InterPro" id="IPR041468">
    <property type="entry name" value="HTH_ParB/Spo0J"/>
</dbReference>
<sequence length="450" mass="52262">MARSERMRNGKRVRRIPVEGIRVIPWLPQREDMGDLVSLAKSIKQRGDVDVPIKVRPVGDGFYELVWGRRRLEAAKIAGVKEITCIVEELSDEDVIRQNAIENLLRKDKNPLEEAEFFQFWSRKTGKTYDEIAKSLGISPKYIYNRVELLGLAPEVIKKINMISTDRKIGLLPLLYLHKIRDPNLQKKIFNEFIEKNWTVNELRKRIDEVLKNREEEHVDEQPKRSVYYDLTIPLVPDDLSYSNISNLRESENRPPKIFTHFDTPSLFFKDGKTIDQYPIDWFIGKCFIVDVRCNSPDEVITVQRVKEILERHYLPPDSMVFLYTGWFRYCGTERYNEHPTIDLGLAEWLVEKRTRILGMDMPNPERGGKEVHKLLLSNDILILENLADMSPVAGKKVTAYALPINIRQGGVSPARVTVRLRTKRKPYTDKSKNDVKLYNNTPGGQVMRG</sequence>
<protein>
    <submittedName>
        <fullName evidence="4">ParB/RepB/Spo0J family partition protein</fullName>
    </submittedName>
</protein>
<dbReference type="InterPro" id="IPR036086">
    <property type="entry name" value="ParB/Sulfiredoxin_sf"/>
</dbReference>
<dbReference type="AlphaFoldDB" id="A0A832ZVR0"/>
<keyword evidence="1" id="KW-0159">Chromosome partition</keyword>
<dbReference type="GO" id="GO:0019441">
    <property type="term" value="P:L-tryptophan catabolic process to kynurenine"/>
    <property type="evidence" value="ECO:0007669"/>
    <property type="project" value="InterPro"/>
</dbReference>
<comment type="caution">
    <text evidence="4">The sequence shown here is derived from an EMBL/GenBank/DDBJ whole genome shotgun (WGS) entry which is preliminary data.</text>
</comment>
<accession>A0A832ZVR0</accession>
<evidence type="ECO:0000313" key="5">
    <source>
        <dbReference type="Proteomes" id="UP000608579"/>
    </source>
</evidence>
<dbReference type="SUPFAM" id="SSF109709">
    <property type="entry name" value="KorB DNA-binding domain-like"/>
    <property type="match status" value="1"/>
</dbReference>
<name>A0A832ZVR0_CALS0</name>
<dbReference type="EMBL" id="DQVM01000082">
    <property type="protein sequence ID" value="HIQ29769.1"/>
    <property type="molecule type" value="Genomic_DNA"/>
</dbReference>
<dbReference type="InterPro" id="IPR003115">
    <property type="entry name" value="ParB_N"/>
</dbReference>
<feature type="domain" description="ParB-like N-terminal" evidence="3">
    <location>
        <begin position="14"/>
        <end position="104"/>
    </location>
</feature>
<dbReference type="Gene3D" id="3.90.1530.30">
    <property type="match status" value="1"/>
</dbReference>
<feature type="region of interest" description="Disordered" evidence="2">
    <location>
        <begin position="430"/>
        <end position="450"/>
    </location>
</feature>
<reference evidence="4" key="1">
    <citation type="journal article" date="2020" name="ISME J.">
        <title>Gammaproteobacteria mediating utilization of methyl-, sulfur- and petroleum organic compounds in deep ocean hydrothermal plumes.</title>
        <authorList>
            <person name="Zhou Z."/>
            <person name="Liu Y."/>
            <person name="Pan J."/>
            <person name="Cron B.R."/>
            <person name="Toner B.M."/>
            <person name="Anantharaman K."/>
            <person name="Breier J.A."/>
            <person name="Dick G.J."/>
            <person name="Li M."/>
        </authorList>
    </citation>
    <scope>NUCLEOTIDE SEQUENCE</scope>
    <source>
        <strain evidence="4">SZUA-1515</strain>
    </source>
</reference>
<evidence type="ECO:0000259" key="3">
    <source>
        <dbReference type="SMART" id="SM00470"/>
    </source>
</evidence>
<dbReference type="SUPFAM" id="SSF102198">
    <property type="entry name" value="Putative cyclase"/>
    <property type="match status" value="1"/>
</dbReference>
<gene>
    <name evidence="4" type="ORF">EYH45_04310</name>
</gene>
<dbReference type="PANTHER" id="PTHR33375">
    <property type="entry name" value="CHROMOSOME-PARTITIONING PROTEIN PARB-RELATED"/>
    <property type="match status" value="1"/>
</dbReference>
<evidence type="ECO:0000256" key="2">
    <source>
        <dbReference type="SAM" id="MobiDB-lite"/>
    </source>
</evidence>
<dbReference type="Gene3D" id="1.10.10.2830">
    <property type="match status" value="1"/>
</dbReference>
<dbReference type="NCBIfam" id="TIGR00180">
    <property type="entry name" value="parB_part"/>
    <property type="match status" value="1"/>
</dbReference>
<dbReference type="SUPFAM" id="SSF110849">
    <property type="entry name" value="ParB/Sulfiredoxin"/>
    <property type="match status" value="1"/>
</dbReference>
<dbReference type="GO" id="GO:0003677">
    <property type="term" value="F:DNA binding"/>
    <property type="evidence" value="ECO:0007669"/>
    <property type="project" value="InterPro"/>
</dbReference>
<dbReference type="GO" id="GO:0005694">
    <property type="term" value="C:chromosome"/>
    <property type="evidence" value="ECO:0007669"/>
    <property type="project" value="TreeGrafter"/>
</dbReference>
<dbReference type="SMART" id="SM00470">
    <property type="entry name" value="ParB"/>
    <property type="match status" value="1"/>
</dbReference>
<evidence type="ECO:0000256" key="1">
    <source>
        <dbReference type="ARBA" id="ARBA00022829"/>
    </source>
</evidence>
<dbReference type="InterPro" id="IPR037175">
    <property type="entry name" value="KFase_sf"/>
</dbReference>
<dbReference type="GO" id="GO:0004061">
    <property type="term" value="F:arylformamidase activity"/>
    <property type="evidence" value="ECO:0007669"/>
    <property type="project" value="InterPro"/>
</dbReference>
<dbReference type="Pfam" id="PF17762">
    <property type="entry name" value="HTH_ParB"/>
    <property type="match status" value="1"/>
</dbReference>
<dbReference type="InterPro" id="IPR007325">
    <property type="entry name" value="KFase/CYL"/>
</dbReference>
<dbReference type="GO" id="GO:0007059">
    <property type="term" value="P:chromosome segregation"/>
    <property type="evidence" value="ECO:0007669"/>
    <property type="project" value="UniProtKB-KW"/>
</dbReference>
<dbReference type="Pfam" id="PF02195">
    <property type="entry name" value="ParB_N"/>
    <property type="match status" value="1"/>
</dbReference>
<proteinExistence type="predicted"/>
<dbReference type="Pfam" id="PF04199">
    <property type="entry name" value="Cyclase"/>
    <property type="match status" value="1"/>
</dbReference>
<organism evidence="4 5">
    <name type="scientific">Caldiarchaeum subterraneum</name>
    <dbReference type="NCBI Taxonomy" id="311458"/>
    <lineage>
        <taxon>Archaea</taxon>
        <taxon>Nitrososphaerota</taxon>
        <taxon>Candidatus Caldarchaeales</taxon>
        <taxon>Candidatus Caldarchaeaceae</taxon>
        <taxon>Candidatus Caldarchaeum</taxon>
    </lineage>
</organism>
<dbReference type="Gene3D" id="3.50.30.50">
    <property type="entry name" value="Putative cyclase"/>
    <property type="match status" value="1"/>
</dbReference>
<dbReference type="InterPro" id="IPR004437">
    <property type="entry name" value="ParB/RepB/Spo0J"/>
</dbReference>
<dbReference type="Proteomes" id="UP000608579">
    <property type="component" value="Unassembled WGS sequence"/>
</dbReference>
<evidence type="ECO:0000313" key="4">
    <source>
        <dbReference type="EMBL" id="HIQ29769.1"/>
    </source>
</evidence>